<evidence type="ECO:0000313" key="2">
    <source>
        <dbReference type="Proteomes" id="UP001054945"/>
    </source>
</evidence>
<dbReference type="Proteomes" id="UP001054945">
    <property type="component" value="Unassembled WGS sequence"/>
</dbReference>
<keyword evidence="2" id="KW-1185">Reference proteome</keyword>
<dbReference type="AlphaFoldDB" id="A0AAV4MHP6"/>
<sequence>MSAIVEPTFTKIIFMAIVNSVDMEWCWDAWGTVMLGDSSSHEHFPGKLHHSDLISCIEDDFLPVSFKERTSLTKGIICTASPKTTAYIF</sequence>
<reference evidence="1 2" key="1">
    <citation type="submission" date="2021-06" db="EMBL/GenBank/DDBJ databases">
        <title>Caerostris extrusa draft genome.</title>
        <authorList>
            <person name="Kono N."/>
            <person name="Arakawa K."/>
        </authorList>
    </citation>
    <scope>NUCLEOTIDE SEQUENCE [LARGE SCALE GENOMIC DNA]</scope>
</reference>
<evidence type="ECO:0000313" key="1">
    <source>
        <dbReference type="EMBL" id="GIX70319.1"/>
    </source>
</evidence>
<name>A0AAV4MHP6_CAEEX</name>
<protein>
    <submittedName>
        <fullName evidence="1">Uncharacterized protein</fullName>
    </submittedName>
</protein>
<organism evidence="1 2">
    <name type="scientific">Caerostris extrusa</name>
    <name type="common">Bark spider</name>
    <name type="synonym">Caerostris bankana</name>
    <dbReference type="NCBI Taxonomy" id="172846"/>
    <lineage>
        <taxon>Eukaryota</taxon>
        <taxon>Metazoa</taxon>
        <taxon>Ecdysozoa</taxon>
        <taxon>Arthropoda</taxon>
        <taxon>Chelicerata</taxon>
        <taxon>Arachnida</taxon>
        <taxon>Araneae</taxon>
        <taxon>Araneomorphae</taxon>
        <taxon>Entelegynae</taxon>
        <taxon>Araneoidea</taxon>
        <taxon>Araneidae</taxon>
        <taxon>Caerostris</taxon>
    </lineage>
</organism>
<accession>A0AAV4MHP6</accession>
<gene>
    <name evidence="1" type="ORF">CEXT_15121</name>
</gene>
<comment type="caution">
    <text evidence="1">The sequence shown here is derived from an EMBL/GenBank/DDBJ whole genome shotgun (WGS) entry which is preliminary data.</text>
</comment>
<dbReference type="EMBL" id="BPLR01019667">
    <property type="protein sequence ID" value="GIX70319.1"/>
    <property type="molecule type" value="Genomic_DNA"/>
</dbReference>
<proteinExistence type="predicted"/>